<evidence type="ECO:0000256" key="1">
    <source>
        <dbReference type="ARBA" id="ARBA00001970"/>
    </source>
</evidence>
<name>A0A6G1H6P9_9PEZI</name>
<keyword evidence="11" id="KW-1185">Reference proteome</keyword>
<sequence>MFSDIIAIFFILHVPCLALSFDHPVSSSWFKARAEAVEFLDGYPWTPAAIISNVSRSPCPMLNTFSNHGFLPRNGRNITKEDFNEAQVQALHMSIDLANKTTNAMIAKLGSPRNTSASFDLEDFAAHDATDHDASLTRLDVIQGSSIDVNPGLVQFLLDDSADDWIDTLSIGRSRARREAESIAIGSPKLSTSFTRFAQLEASFIVLIFGDLNGNDTDTWRASKDQVRHWLNYERFPVEQGYARSSDSRTAEQQECIISSIENYHNQFVSMYET</sequence>
<accession>A0A6G1H6P9</accession>
<evidence type="ECO:0000259" key="9">
    <source>
        <dbReference type="PROSITE" id="PS51405"/>
    </source>
</evidence>
<keyword evidence="8" id="KW-0732">Signal</keyword>
<dbReference type="SUPFAM" id="SSF47571">
    <property type="entry name" value="Cloroperoxidase"/>
    <property type="match status" value="1"/>
</dbReference>
<dbReference type="AlphaFoldDB" id="A0A6G1H6P9"/>
<proteinExistence type="inferred from homology"/>
<evidence type="ECO:0000256" key="4">
    <source>
        <dbReference type="ARBA" id="ARBA00022723"/>
    </source>
</evidence>
<evidence type="ECO:0000256" key="7">
    <source>
        <dbReference type="ARBA" id="ARBA00025795"/>
    </source>
</evidence>
<dbReference type="Proteomes" id="UP000800041">
    <property type="component" value="Unassembled WGS sequence"/>
</dbReference>
<comment type="cofactor">
    <cofactor evidence="1">
        <name>heme b</name>
        <dbReference type="ChEBI" id="CHEBI:60344"/>
    </cofactor>
</comment>
<organism evidence="10 11">
    <name type="scientific">Aulographum hederae CBS 113979</name>
    <dbReference type="NCBI Taxonomy" id="1176131"/>
    <lineage>
        <taxon>Eukaryota</taxon>
        <taxon>Fungi</taxon>
        <taxon>Dikarya</taxon>
        <taxon>Ascomycota</taxon>
        <taxon>Pezizomycotina</taxon>
        <taxon>Dothideomycetes</taxon>
        <taxon>Pleosporomycetidae</taxon>
        <taxon>Aulographales</taxon>
        <taxon>Aulographaceae</taxon>
    </lineage>
</organism>
<evidence type="ECO:0000256" key="2">
    <source>
        <dbReference type="ARBA" id="ARBA00022559"/>
    </source>
</evidence>
<protein>
    <submittedName>
        <fullName evidence="10">Cloroperoxidase</fullName>
    </submittedName>
</protein>
<dbReference type="OrthoDB" id="407298at2759"/>
<dbReference type="PROSITE" id="PS51405">
    <property type="entry name" value="HEME_HALOPEROXIDASE"/>
    <property type="match status" value="1"/>
</dbReference>
<keyword evidence="5" id="KW-0560">Oxidoreductase</keyword>
<comment type="similarity">
    <text evidence="7">Belongs to the chloroperoxidase family.</text>
</comment>
<keyword evidence="4" id="KW-0479">Metal-binding</keyword>
<dbReference type="EMBL" id="ML977147">
    <property type="protein sequence ID" value="KAF1988835.1"/>
    <property type="molecule type" value="Genomic_DNA"/>
</dbReference>
<dbReference type="Gene3D" id="1.10.489.10">
    <property type="entry name" value="Chloroperoxidase-like"/>
    <property type="match status" value="1"/>
</dbReference>
<feature type="domain" description="Heme haloperoxidase family profile" evidence="9">
    <location>
        <begin position="41"/>
        <end position="255"/>
    </location>
</feature>
<keyword evidence="6" id="KW-0408">Iron</keyword>
<dbReference type="InterPro" id="IPR000028">
    <property type="entry name" value="Chloroperoxidase"/>
</dbReference>
<evidence type="ECO:0000256" key="8">
    <source>
        <dbReference type="SAM" id="SignalP"/>
    </source>
</evidence>
<keyword evidence="3" id="KW-0349">Heme</keyword>
<feature type="signal peptide" evidence="8">
    <location>
        <begin position="1"/>
        <end position="18"/>
    </location>
</feature>
<evidence type="ECO:0000256" key="3">
    <source>
        <dbReference type="ARBA" id="ARBA00022617"/>
    </source>
</evidence>
<dbReference type="GO" id="GO:0004601">
    <property type="term" value="F:peroxidase activity"/>
    <property type="evidence" value="ECO:0007669"/>
    <property type="project" value="UniProtKB-KW"/>
</dbReference>
<keyword evidence="2 10" id="KW-0575">Peroxidase</keyword>
<dbReference type="PANTHER" id="PTHR33577:SF9">
    <property type="entry name" value="PEROXIDASE STCC"/>
    <property type="match status" value="1"/>
</dbReference>
<dbReference type="GO" id="GO:0046872">
    <property type="term" value="F:metal ion binding"/>
    <property type="evidence" value="ECO:0007669"/>
    <property type="project" value="UniProtKB-KW"/>
</dbReference>
<gene>
    <name evidence="10" type="ORF">K402DRAFT_391528</name>
</gene>
<dbReference type="InterPro" id="IPR036851">
    <property type="entry name" value="Chloroperoxidase-like_sf"/>
</dbReference>
<dbReference type="Pfam" id="PF01328">
    <property type="entry name" value="Peroxidase_2"/>
    <property type="match status" value="1"/>
</dbReference>
<reference evidence="10" key="1">
    <citation type="journal article" date="2020" name="Stud. Mycol.">
        <title>101 Dothideomycetes genomes: a test case for predicting lifestyles and emergence of pathogens.</title>
        <authorList>
            <person name="Haridas S."/>
            <person name="Albert R."/>
            <person name="Binder M."/>
            <person name="Bloem J."/>
            <person name="Labutti K."/>
            <person name="Salamov A."/>
            <person name="Andreopoulos B."/>
            <person name="Baker S."/>
            <person name="Barry K."/>
            <person name="Bills G."/>
            <person name="Bluhm B."/>
            <person name="Cannon C."/>
            <person name="Castanera R."/>
            <person name="Culley D."/>
            <person name="Daum C."/>
            <person name="Ezra D."/>
            <person name="Gonzalez J."/>
            <person name="Henrissat B."/>
            <person name="Kuo A."/>
            <person name="Liang C."/>
            <person name="Lipzen A."/>
            <person name="Lutzoni F."/>
            <person name="Magnuson J."/>
            <person name="Mondo S."/>
            <person name="Nolan M."/>
            <person name="Ohm R."/>
            <person name="Pangilinan J."/>
            <person name="Park H.-J."/>
            <person name="Ramirez L."/>
            <person name="Alfaro M."/>
            <person name="Sun H."/>
            <person name="Tritt A."/>
            <person name="Yoshinaga Y."/>
            <person name="Zwiers L.-H."/>
            <person name="Turgeon B."/>
            <person name="Goodwin S."/>
            <person name="Spatafora J."/>
            <person name="Crous P."/>
            <person name="Grigoriev I."/>
        </authorList>
    </citation>
    <scope>NUCLEOTIDE SEQUENCE</scope>
    <source>
        <strain evidence="10">CBS 113979</strain>
    </source>
</reference>
<evidence type="ECO:0000313" key="11">
    <source>
        <dbReference type="Proteomes" id="UP000800041"/>
    </source>
</evidence>
<feature type="chain" id="PRO_5026327060" evidence="8">
    <location>
        <begin position="19"/>
        <end position="274"/>
    </location>
</feature>
<evidence type="ECO:0000256" key="6">
    <source>
        <dbReference type="ARBA" id="ARBA00023004"/>
    </source>
</evidence>
<evidence type="ECO:0000313" key="10">
    <source>
        <dbReference type="EMBL" id="KAF1988835.1"/>
    </source>
</evidence>
<evidence type="ECO:0000256" key="5">
    <source>
        <dbReference type="ARBA" id="ARBA00023002"/>
    </source>
</evidence>
<dbReference type="PANTHER" id="PTHR33577">
    <property type="entry name" value="STERIGMATOCYSTIN BIOSYNTHESIS PEROXIDASE STCC-RELATED"/>
    <property type="match status" value="1"/>
</dbReference>